<evidence type="ECO:0000313" key="2">
    <source>
        <dbReference type="EMBL" id="KHF38849.1"/>
    </source>
</evidence>
<evidence type="ECO:0000313" key="3">
    <source>
        <dbReference type="Proteomes" id="UP000030832"/>
    </source>
</evidence>
<organism evidence="2 3">
    <name type="scientific">Halalkalibacter okhensis</name>
    <dbReference type="NCBI Taxonomy" id="333138"/>
    <lineage>
        <taxon>Bacteria</taxon>
        <taxon>Bacillati</taxon>
        <taxon>Bacillota</taxon>
        <taxon>Bacilli</taxon>
        <taxon>Bacillales</taxon>
        <taxon>Bacillaceae</taxon>
        <taxon>Halalkalibacter</taxon>
    </lineage>
</organism>
<keyword evidence="1" id="KW-0812">Transmembrane</keyword>
<keyword evidence="1" id="KW-1133">Transmembrane helix</keyword>
<comment type="caution">
    <text evidence="2">The sequence shown here is derived from an EMBL/GenBank/DDBJ whole genome shotgun (WGS) entry which is preliminary data.</text>
</comment>
<dbReference type="OrthoDB" id="2087420at2"/>
<dbReference type="AlphaFoldDB" id="A0A0B0IFN9"/>
<dbReference type="Proteomes" id="UP000030832">
    <property type="component" value="Unassembled WGS sequence"/>
</dbReference>
<sequence>MHRILISILGVIVVGVSLYYIAFNNEYEGTTSELNAEELRNDEEGENSVESTNAEVLNNEEGDLDVWKPVAYQENQEQTVKEMIAKQHHFLNNLAGWGNAETLDYQELKDDPQWLQLKEDIEWLQESGFSESEVLTDMNNAKEFMNVASSGDTKSLLYLHRIFHDLDAEINDQEVDKIWNVTHAFGNPSEQDQLLSYLTDETND</sequence>
<dbReference type="EMBL" id="JRJU01000028">
    <property type="protein sequence ID" value="KHF38849.1"/>
    <property type="molecule type" value="Genomic_DNA"/>
</dbReference>
<protein>
    <submittedName>
        <fullName evidence="2">Uncharacterized protein</fullName>
    </submittedName>
</protein>
<keyword evidence="1" id="KW-0472">Membrane</keyword>
<dbReference type="RefSeq" id="WP_034631726.1">
    <property type="nucleotide sequence ID" value="NZ_JRJU01000028.1"/>
</dbReference>
<keyword evidence="3" id="KW-1185">Reference proteome</keyword>
<gene>
    <name evidence="2" type="ORF">LQ50_18655</name>
</gene>
<feature type="transmembrane region" description="Helical" evidence="1">
    <location>
        <begin position="5"/>
        <end position="23"/>
    </location>
</feature>
<name>A0A0B0IFN9_9BACI</name>
<evidence type="ECO:0000256" key="1">
    <source>
        <dbReference type="SAM" id="Phobius"/>
    </source>
</evidence>
<proteinExistence type="predicted"/>
<dbReference type="eggNOG" id="ENOG5030D0I">
    <property type="taxonomic scope" value="Bacteria"/>
</dbReference>
<reference evidence="2 3" key="1">
    <citation type="submission" date="2014-09" db="EMBL/GenBank/DDBJ databases">
        <title>Genome sequencing and annotation of Bacillus Okhensis strain Kh10-101T.</title>
        <authorList>
            <person name="Prakash J.S."/>
        </authorList>
    </citation>
    <scope>NUCLEOTIDE SEQUENCE [LARGE SCALE GENOMIC DNA]</scope>
    <source>
        <strain evidence="3">Kh10-101T</strain>
    </source>
</reference>
<dbReference type="STRING" id="333138.LQ50_18655"/>
<accession>A0A0B0IFN9</accession>